<reference evidence="2 3" key="1">
    <citation type="submission" date="2016-10" db="EMBL/GenBank/DDBJ databases">
        <authorList>
            <person name="de Groot N.N."/>
        </authorList>
    </citation>
    <scope>NUCLEOTIDE SEQUENCE [LARGE SCALE GENOMIC DNA]</scope>
    <source>
        <strain evidence="2 3">NP_1H</strain>
    </source>
</reference>
<name>A0A1G8Q0X5_9MICC</name>
<evidence type="ECO:0000313" key="3">
    <source>
        <dbReference type="Proteomes" id="UP000199258"/>
    </source>
</evidence>
<protein>
    <submittedName>
        <fullName evidence="2">Uncharacterized protein</fullName>
    </submittedName>
</protein>
<keyword evidence="1" id="KW-1133">Transmembrane helix</keyword>
<sequence length="309" mass="34441">MTELAAGKTPHYKEPSDDSLEIARLIKGRLGKRDRAPIRVAFIGSNDSVREAGENPPLARLLRGGRGGEVRLKLELSFLWFAVNPPHDLSYPARVWALLLGLDDPEGRGTRRVRQAMSALEAAELIWIRTSPGQPSRITLLDEGGSGDPYKLPGDAYNKARGTGNEWRHRYIQVPDTLWTNGWIATLSGAAVAMLLVLFAELGQRDHRTVDLWFSPSHAQKIYAISEDTRSKGLRELRGAGLISARKKPASRDALDFRRLRNTYRLELDKLNERALVPVNINPPRAMTPSQTRAEELLQGFAKRVGDAK</sequence>
<proteinExistence type="predicted"/>
<keyword evidence="1" id="KW-0472">Membrane</keyword>
<gene>
    <name evidence="2" type="ORF">SAMN04488693_1412</name>
</gene>
<dbReference type="Proteomes" id="UP000199258">
    <property type="component" value="Unassembled WGS sequence"/>
</dbReference>
<dbReference type="AlphaFoldDB" id="A0A1G8Q0X5"/>
<evidence type="ECO:0000256" key="1">
    <source>
        <dbReference type="SAM" id="Phobius"/>
    </source>
</evidence>
<accession>A0A1G8Q0X5</accession>
<dbReference type="EMBL" id="FNDT01000041">
    <property type="protein sequence ID" value="SDI98343.1"/>
    <property type="molecule type" value="Genomic_DNA"/>
</dbReference>
<evidence type="ECO:0000313" key="2">
    <source>
        <dbReference type="EMBL" id="SDI98343.1"/>
    </source>
</evidence>
<keyword evidence="1" id="KW-0812">Transmembrane</keyword>
<organism evidence="2 3">
    <name type="scientific">Arthrobacter subterraneus</name>
    <dbReference type="NCBI Taxonomy" id="335973"/>
    <lineage>
        <taxon>Bacteria</taxon>
        <taxon>Bacillati</taxon>
        <taxon>Actinomycetota</taxon>
        <taxon>Actinomycetes</taxon>
        <taxon>Micrococcales</taxon>
        <taxon>Micrococcaceae</taxon>
        <taxon>Arthrobacter</taxon>
    </lineage>
</organism>
<dbReference type="STRING" id="335973.SAMN04488693_1412"/>
<dbReference type="RefSeq" id="WP_139186327.1">
    <property type="nucleotide sequence ID" value="NZ_FNDT01000041.1"/>
</dbReference>
<keyword evidence="3" id="KW-1185">Reference proteome</keyword>
<feature type="transmembrane region" description="Helical" evidence="1">
    <location>
        <begin position="178"/>
        <end position="199"/>
    </location>
</feature>
<dbReference type="OrthoDB" id="4188495at2"/>